<dbReference type="AlphaFoldDB" id="A0A975FYF6"/>
<dbReference type="CDD" id="cd03789">
    <property type="entry name" value="GT9_LPS_heptosyltransferase"/>
    <property type="match status" value="1"/>
</dbReference>
<dbReference type="GO" id="GO:0008713">
    <property type="term" value="F:ADP-heptose-lipopolysaccharide heptosyltransferase activity"/>
    <property type="evidence" value="ECO:0007669"/>
    <property type="project" value="TreeGrafter"/>
</dbReference>
<evidence type="ECO:0000256" key="2">
    <source>
        <dbReference type="ARBA" id="ARBA00022679"/>
    </source>
</evidence>
<dbReference type="Gene3D" id="3.40.50.2000">
    <property type="entry name" value="Glycogen Phosphorylase B"/>
    <property type="match status" value="2"/>
</dbReference>
<dbReference type="InterPro" id="IPR002201">
    <property type="entry name" value="Glyco_trans_9"/>
</dbReference>
<dbReference type="KEGG" id="caul:KCG34_19165"/>
<gene>
    <name evidence="3" type="ORF">KCG34_19165</name>
</gene>
<dbReference type="Proteomes" id="UP000676409">
    <property type="component" value="Chromosome"/>
</dbReference>
<dbReference type="EMBL" id="CP073078">
    <property type="protein sequence ID" value="QUD87158.1"/>
    <property type="molecule type" value="Genomic_DNA"/>
</dbReference>
<protein>
    <submittedName>
        <fullName evidence="3">Glycosyltransferase family 9 protein</fullName>
    </submittedName>
</protein>
<accession>A0A975FYF6</accession>
<proteinExistence type="predicted"/>
<reference evidence="3" key="1">
    <citation type="submission" date="2021-04" db="EMBL/GenBank/DDBJ databases">
        <title>The complete genome sequence of Caulobacter sp. S6.</title>
        <authorList>
            <person name="Tang Y."/>
            <person name="Ouyang W."/>
            <person name="Liu Q."/>
            <person name="Huang B."/>
            <person name="Guo Z."/>
            <person name="Lei P."/>
        </authorList>
    </citation>
    <scope>NUCLEOTIDE SEQUENCE</scope>
    <source>
        <strain evidence="3">S6</strain>
    </source>
</reference>
<keyword evidence="1" id="KW-0328">Glycosyltransferase</keyword>
<organism evidence="3 4">
    <name type="scientific">Phenylobacterium montanum</name>
    <dbReference type="NCBI Taxonomy" id="2823693"/>
    <lineage>
        <taxon>Bacteria</taxon>
        <taxon>Pseudomonadati</taxon>
        <taxon>Pseudomonadota</taxon>
        <taxon>Alphaproteobacteria</taxon>
        <taxon>Caulobacterales</taxon>
        <taxon>Caulobacteraceae</taxon>
        <taxon>Phenylobacterium</taxon>
    </lineage>
</organism>
<keyword evidence="4" id="KW-1185">Reference proteome</keyword>
<dbReference type="GO" id="GO:0009244">
    <property type="term" value="P:lipopolysaccharide core region biosynthetic process"/>
    <property type="evidence" value="ECO:0007669"/>
    <property type="project" value="TreeGrafter"/>
</dbReference>
<dbReference type="PANTHER" id="PTHR30160">
    <property type="entry name" value="TETRAACYLDISACCHARIDE 4'-KINASE-RELATED"/>
    <property type="match status" value="1"/>
</dbReference>
<dbReference type="InterPro" id="IPR051199">
    <property type="entry name" value="LPS_LOS_Heptosyltrfase"/>
</dbReference>
<evidence type="ECO:0000256" key="1">
    <source>
        <dbReference type="ARBA" id="ARBA00022676"/>
    </source>
</evidence>
<evidence type="ECO:0000313" key="4">
    <source>
        <dbReference type="Proteomes" id="UP000676409"/>
    </source>
</evidence>
<sequence>MADRPFPILFISSTRIGDAVLSSGLIKKLHEEIPHARFTIAAGPLAAPLFTAVPNLERVIVMAKEKRSGHWFKLWSQVRGRRWGLIVDMRGSGVARFLSSRRRAIYRRIPGAAPVHKVVEAARVLKVEDEPPAPFLYTTPEIEEAAEAWLAGHGPILAVAPGANWVGKAWPPERFAEACARILGTHGSMPDGRLLIVGSAADREPARAVKLAVSRDRIIGGEPGKLDLLTTYACLKRVRLFIGNDSGTMHLAAAAGAPTIGLFGPSDDALYAPWGPKGRVVRGSRDLAAIRKVDPELNQAVCHMFDLSVDSVVEAAARLLKETEVPLAANL</sequence>
<name>A0A975FYF6_9CAUL</name>
<keyword evidence="2" id="KW-0808">Transferase</keyword>
<dbReference type="Pfam" id="PF01075">
    <property type="entry name" value="Glyco_transf_9"/>
    <property type="match status" value="1"/>
</dbReference>
<evidence type="ECO:0000313" key="3">
    <source>
        <dbReference type="EMBL" id="QUD87158.1"/>
    </source>
</evidence>
<dbReference type="SUPFAM" id="SSF53756">
    <property type="entry name" value="UDP-Glycosyltransferase/glycogen phosphorylase"/>
    <property type="match status" value="1"/>
</dbReference>
<dbReference type="GO" id="GO:0005829">
    <property type="term" value="C:cytosol"/>
    <property type="evidence" value="ECO:0007669"/>
    <property type="project" value="TreeGrafter"/>
</dbReference>
<dbReference type="PANTHER" id="PTHR30160:SF7">
    <property type="entry name" value="ADP-HEPTOSE--LPS HEPTOSYLTRANSFERASE 2"/>
    <property type="match status" value="1"/>
</dbReference>
<dbReference type="RefSeq" id="WP_211937210.1">
    <property type="nucleotide sequence ID" value="NZ_CP073078.1"/>
</dbReference>